<dbReference type="Gene3D" id="2.60.40.4070">
    <property type="match status" value="1"/>
</dbReference>
<evidence type="ECO:0000313" key="4">
    <source>
        <dbReference type="Proteomes" id="UP000317169"/>
    </source>
</evidence>
<gene>
    <name evidence="3" type="primary">porU</name>
    <name evidence="3" type="ORF">FKR84_11980</name>
</gene>
<dbReference type="NCBIfam" id="NF033707">
    <property type="entry name" value="T9SS_sortase"/>
    <property type="match status" value="1"/>
</dbReference>
<dbReference type="GO" id="GO:0006508">
    <property type="term" value="P:proteolysis"/>
    <property type="evidence" value="ECO:0007669"/>
    <property type="project" value="InterPro"/>
</dbReference>
<dbReference type="OrthoDB" id="9809780at2"/>
<dbReference type="CDD" id="cd02258">
    <property type="entry name" value="Peptidase_C25_N"/>
    <property type="match status" value="1"/>
</dbReference>
<dbReference type="Gene3D" id="3.40.50.1460">
    <property type="match status" value="1"/>
</dbReference>
<dbReference type="EMBL" id="VIAR01000014">
    <property type="protein sequence ID" value="TQD34351.1"/>
    <property type="molecule type" value="Genomic_DNA"/>
</dbReference>
<accession>A0A507ZCA4</accession>
<reference evidence="3 4" key="1">
    <citation type="submission" date="2019-06" db="EMBL/GenBank/DDBJ databases">
        <title>Flavibacter putida gen. nov., sp. nov., a novel marine bacterium of the family Flavobacteriaceae isolated from coastal seawater.</title>
        <authorList>
            <person name="Feng X."/>
        </authorList>
    </citation>
    <scope>NUCLEOTIDE SEQUENCE [LARGE SCALE GENOMIC DNA]</scope>
    <source>
        <strain evidence="3 4">PLHSN227</strain>
    </source>
</reference>
<dbReference type="Pfam" id="PF01364">
    <property type="entry name" value="Peptidase_C25"/>
    <property type="match status" value="1"/>
</dbReference>
<comment type="caution">
    <text evidence="3">The sequence shown here is derived from an EMBL/GenBank/DDBJ whole genome shotgun (WGS) entry which is preliminary data.</text>
</comment>
<dbReference type="InterPro" id="IPR029030">
    <property type="entry name" value="Caspase-like_dom_sf"/>
</dbReference>
<name>A0A507ZCA4_9FLAO</name>
<keyword evidence="1" id="KW-0732">Signal</keyword>
<dbReference type="InterPro" id="IPR029031">
    <property type="entry name" value="Gingipain_N_sf"/>
</dbReference>
<keyword evidence="4" id="KW-1185">Reference proteome</keyword>
<evidence type="ECO:0000259" key="2">
    <source>
        <dbReference type="Pfam" id="PF01364"/>
    </source>
</evidence>
<feature type="domain" description="Gingipain" evidence="2">
    <location>
        <begin position="543"/>
        <end position="912"/>
    </location>
</feature>
<organism evidence="3 4">
    <name type="scientific">Haloflavibacter putidus</name>
    <dbReference type="NCBI Taxonomy" id="2576776"/>
    <lineage>
        <taxon>Bacteria</taxon>
        <taxon>Pseudomonadati</taxon>
        <taxon>Bacteroidota</taxon>
        <taxon>Flavobacteriia</taxon>
        <taxon>Flavobacteriales</taxon>
        <taxon>Flavobacteriaceae</taxon>
        <taxon>Haloflavibacter</taxon>
    </lineage>
</organism>
<dbReference type="InterPro" id="IPR026444">
    <property type="entry name" value="Secre_tail"/>
</dbReference>
<proteinExistence type="predicted"/>
<dbReference type="Gene3D" id="3.40.50.10390">
    <property type="entry name" value="Gingipain r, domain 1"/>
    <property type="match status" value="1"/>
</dbReference>
<dbReference type="SUPFAM" id="SSF52129">
    <property type="entry name" value="Caspase-like"/>
    <property type="match status" value="1"/>
</dbReference>
<dbReference type="RefSeq" id="WP_141422556.1">
    <property type="nucleotide sequence ID" value="NZ_VIAR01000014.1"/>
</dbReference>
<evidence type="ECO:0000256" key="1">
    <source>
        <dbReference type="ARBA" id="ARBA00022729"/>
    </source>
</evidence>
<sequence length="1289" mass="144379">MKLTYVILISVLFPAMLLGQQKKFVIDWQGQADIKTLPEHKTFFLPVFQSENYQYDYYKDAISFVAQWQETGQIESSKLTQVSYASITATELKNLNTNNIPQEPKLQLSAAKAKNRSYFVLELSPIVKQNGTFKKITSFSIAYTKSSSRSAASLINAVPPISNSVLSSGDWFRFYVDKSGVYKLSRSFLESLGLNLNNIDPRTIRIHGHGGDMLPLRNSVNLHYDIPETAIQVIGEEDGSFDNQDYILFYAKAVNDKWSQENKTNLNLYAKRSYYYISAGAQNGLRINNYAEPSASATQTISTFDAYQYYEVDEHSVAKTGRRWFGDRFDVQNEKEYTFNFPNLDTSEPIEITVNAISASESSSSSFAISVNGSQTDQLTYAAINDNVYAREAETTQNVSVSNDEVKVKLTYNNGGNPASLGFLDYINIHAKRQLIAANKQFEFSFTEAALANGIAAYQISNAAAIEQVWDITNLQNVSTIFNQDSQNTFSFKANLGEERKYIAISPQDYYTPLKEGNPKVANQNLKGNVFKGQDGNFQDIDYLIISPAFLMQQANRLAQHRSQRDNLNIKVVLDTDIYTEFNSGKQDIGAIRNFIKYIYDNGSPGNKIKYVGLLGDASVDFKDRLQNNNNILPIYQSLSSFSLGARTTASDDFYGMMDPEEGTMITNDKLDIAVGRILADSPQSAKTFIDKIIDYESREAYGRWRNNFLLISDDADVPGSGGFQLQEDLDSIGENIRINKPFINVKKIHSDAFQQVSTAGGQRYPKVNEAISNAIEVGACVVNYFGHGGENGLASERIITIDDIESWQNKNKYNLFVTVTCEFTRFDNPLRLSPGEINLAKDQAGSVAMVTTTRKISVITGKQFNFALGPYLFDYGNTNNSIAESVRLTKNEISGSDRRVVFYFGDPAMKLALPEPKIRLTAINDKPFPQQNDTLKALDRIKFAGEVVNENGSLLSNYNGILSTSVFDKRIDRETLGNDGTMVDHDDNSQTPSVLGIMDFTTLGEIIFRGQASVNNGKFEFDFVVPKDITIPVGNGRVSFYAENKEVLLDNRGYSNSILVGGINENAPEDNLGPEIQLYMNDETFVSGGITNSSPFILAKLADENGINTASGIGHDLVAILDGDETDPIVLNDYYETEVDDYAQGTVNYKLRNLEEGLHTLTFKAWDVYNNSSTAEIQFRVADNQDLKITKVLNYPNPFHTYTEFWFNHNRPFEPLEVQVQVFTVSGKIVWTHNQLINTEGFLSREITWDGRDDFGDRIGKGVYIYKLSVKSTLSNKKVEKFEKLVIL</sequence>
<dbReference type="InterPro" id="IPR001769">
    <property type="entry name" value="Gingipain"/>
</dbReference>
<dbReference type="Proteomes" id="UP000317169">
    <property type="component" value="Unassembled WGS sequence"/>
</dbReference>
<protein>
    <submittedName>
        <fullName evidence="3">Type IX secretion system sortase PorU</fullName>
    </submittedName>
</protein>
<dbReference type="GO" id="GO:0008234">
    <property type="term" value="F:cysteine-type peptidase activity"/>
    <property type="evidence" value="ECO:0007669"/>
    <property type="project" value="InterPro"/>
</dbReference>
<evidence type="ECO:0000313" key="3">
    <source>
        <dbReference type="EMBL" id="TQD34351.1"/>
    </source>
</evidence>
<dbReference type="NCBIfam" id="TIGR04183">
    <property type="entry name" value="Por_Secre_tail"/>
    <property type="match status" value="1"/>
</dbReference>